<dbReference type="Pfam" id="PF02450">
    <property type="entry name" value="LCAT"/>
    <property type="match status" value="1"/>
</dbReference>
<evidence type="ECO:0008006" key="3">
    <source>
        <dbReference type="Google" id="ProtNLM"/>
    </source>
</evidence>
<dbReference type="InterPro" id="IPR029058">
    <property type="entry name" value="AB_hydrolase_fold"/>
</dbReference>
<dbReference type="GO" id="GO:0006629">
    <property type="term" value="P:lipid metabolic process"/>
    <property type="evidence" value="ECO:0007669"/>
    <property type="project" value="InterPro"/>
</dbReference>
<dbReference type="GO" id="GO:0008374">
    <property type="term" value="F:O-acyltransferase activity"/>
    <property type="evidence" value="ECO:0007669"/>
    <property type="project" value="InterPro"/>
</dbReference>
<dbReference type="RefSeq" id="WP_151672492.1">
    <property type="nucleotide sequence ID" value="NZ_BKCG01000001.1"/>
</dbReference>
<keyword evidence="2" id="KW-1185">Reference proteome</keyword>
<dbReference type="Gene3D" id="3.40.50.1820">
    <property type="entry name" value="alpha/beta hydrolase"/>
    <property type="match status" value="1"/>
</dbReference>
<dbReference type="AlphaFoldDB" id="A0A5J4IUL8"/>
<reference evidence="1 2" key="1">
    <citation type="submission" date="2019-08" db="EMBL/GenBank/DDBJ databases">
        <title>Draft genome sequence of Ulvibacter marinus type strain NBRC 109484.</title>
        <authorList>
            <person name="Kawano K."/>
            <person name="Ushijima N."/>
            <person name="Kihara M."/>
            <person name="Itoh H."/>
        </authorList>
    </citation>
    <scope>NUCLEOTIDE SEQUENCE [LARGE SCALE GENOMIC DNA]</scope>
    <source>
        <strain evidence="1 2">NBRC 109484</strain>
    </source>
</reference>
<gene>
    <name evidence="1" type="ORF">ULMA_05240</name>
</gene>
<evidence type="ECO:0000313" key="2">
    <source>
        <dbReference type="Proteomes" id="UP000326509"/>
    </source>
</evidence>
<accession>A0A5J4IUL8</accession>
<dbReference type="InterPro" id="IPR003386">
    <property type="entry name" value="LACT/PDAT_acylTrfase"/>
</dbReference>
<protein>
    <recommendedName>
        <fullName evidence="3">Lecithin:cholesterol acyltransferase</fullName>
    </recommendedName>
</protein>
<comment type="caution">
    <text evidence="1">The sequence shown here is derived from an EMBL/GenBank/DDBJ whole genome shotgun (WGS) entry which is preliminary data.</text>
</comment>
<organism evidence="1 2">
    <name type="scientific">Patiriisocius marinus</name>
    <dbReference type="NCBI Taxonomy" id="1397112"/>
    <lineage>
        <taxon>Bacteria</taxon>
        <taxon>Pseudomonadati</taxon>
        <taxon>Bacteroidota</taxon>
        <taxon>Flavobacteriia</taxon>
        <taxon>Flavobacteriales</taxon>
        <taxon>Flavobacteriaceae</taxon>
        <taxon>Patiriisocius</taxon>
    </lineage>
</organism>
<dbReference type="Proteomes" id="UP000326509">
    <property type="component" value="Unassembled WGS sequence"/>
</dbReference>
<dbReference type="PANTHER" id="PTHR11440">
    <property type="entry name" value="LECITHIN-CHOLESTEROL ACYLTRANSFERASE-RELATED"/>
    <property type="match status" value="1"/>
</dbReference>
<sequence length="387" mass="44692">MPNQRKLPVILIPGIQGTKLYNVNLDDFSTHWSGIKKFYTNIHKLKLQKDGLNDIGVETIIERADVENMAYSEIINYLKAKGYRVFIFGYDWRKSNAESAKSLQLYVERLRDKLNIGEFNFITHSMGGLVLSAYLKILSDKERNKIVSKAIFTVPPFLGSIEASFNLVIGKSRLFNSSDDFRKIARTFPAVYELLPVYENAYKFENPITSANYNPFDFYSYWQQVANADREDTIDKHEFMAYRLSKVKEIRNQNNLIFDLGNCTEEFRKKCIVVCGGNEDTKSHIVVHDRKDHFKNFFDYEAIKEDEEGDGTVPHASASVFKDSVVTLKVGKKTLESWADSRMTGPDWHAFFLNNGRVQNVLQRFLKGDTERDNWYESAGGRVERVK</sequence>
<dbReference type="EMBL" id="BKCG01000001">
    <property type="protein sequence ID" value="GER58416.1"/>
    <property type="molecule type" value="Genomic_DNA"/>
</dbReference>
<dbReference type="SUPFAM" id="SSF53474">
    <property type="entry name" value="alpha/beta-Hydrolases"/>
    <property type="match status" value="1"/>
</dbReference>
<dbReference type="OrthoDB" id="503948at2"/>
<evidence type="ECO:0000313" key="1">
    <source>
        <dbReference type="EMBL" id="GER58416.1"/>
    </source>
</evidence>
<proteinExistence type="predicted"/>
<name>A0A5J4IUL8_9FLAO</name>